<dbReference type="Pfam" id="PF14512">
    <property type="entry name" value="TM1586_NiRdase"/>
    <property type="match status" value="1"/>
</dbReference>
<dbReference type="RefSeq" id="WP_184094434.1">
    <property type="nucleotide sequence ID" value="NZ_AP023367.1"/>
</dbReference>
<protein>
    <submittedName>
        <fullName evidence="3">Nitroreductase</fullName>
    </submittedName>
</protein>
<dbReference type="PANTHER" id="PTHR43673:SF10">
    <property type="entry name" value="NADH DEHYDROGENASE_NAD(P)H NITROREDUCTASE XCC3605-RELATED"/>
    <property type="match status" value="1"/>
</dbReference>
<dbReference type="Gene3D" id="3.40.109.30">
    <property type="entry name" value="putative nitroreductase (tm1586), domain 2"/>
    <property type="match status" value="1"/>
</dbReference>
<reference evidence="3 4" key="1">
    <citation type="journal article" date="2016" name="Int. J. Syst. Evol. Microbiol.">
        <title>Descriptions of Anaerotaenia torta gen. nov., sp. nov. and Anaerocolumna cellulosilytica gen. nov., sp. nov. isolated from a methanogenic reactor of cattle waste.</title>
        <authorList>
            <person name="Uek A."/>
            <person name="Ohtaki Y."/>
            <person name="Kaku N."/>
            <person name="Ueki K."/>
        </authorList>
    </citation>
    <scope>NUCLEOTIDE SEQUENCE [LARGE SCALE GENOMIC DNA]</scope>
    <source>
        <strain evidence="3 4">SN021</strain>
    </source>
</reference>
<accession>A0A6S6R3K6</accession>
<dbReference type="AlphaFoldDB" id="A0A6S6R3K6"/>
<evidence type="ECO:0000313" key="3">
    <source>
        <dbReference type="EMBL" id="BCJ94082.1"/>
    </source>
</evidence>
<dbReference type="GO" id="GO:0016491">
    <property type="term" value="F:oxidoreductase activity"/>
    <property type="evidence" value="ECO:0007669"/>
    <property type="project" value="UniProtKB-KW"/>
</dbReference>
<dbReference type="InterPro" id="IPR029478">
    <property type="entry name" value="TM1586_NiRdase"/>
</dbReference>
<evidence type="ECO:0000313" key="4">
    <source>
        <dbReference type="Proteomes" id="UP000515561"/>
    </source>
</evidence>
<dbReference type="PANTHER" id="PTHR43673">
    <property type="entry name" value="NAD(P)H NITROREDUCTASE YDGI-RELATED"/>
    <property type="match status" value="1"/>
</dbReference>
<proteinExistence type="inferred from homology"/>
<keyword evidence="4" id="KW-1185">Reference proteome</keyword>
<gene>
    <name evidence="3" type="ORF">acsn021_16510</name>
</gene>
<evidence type="ECO:0000256" key="2">
    <source>
        <dbReference type="ARBA" id="ARBA00023002"/>
    </source>
</evidence>
<dbReference type="Gene3D" id="3.40.109.10">
    <property type="entry name" value="NADH Oxidase"/>
    <property type="match status" value="1"/>
</dbReference>
<evidence type="ECO:0000256" key="1">
    <source>
        <dbReference type="ARBA" id="ARBA00007118"/>
    </source>
</evidence>
<dbReference type="EMBL" id="AP023367">
    <property type="protein sequence ID" value="BCJ94082.1"/>
    <property type="molecule type" value="Genomic_DNA"/>
</dbReference>
<dbReference type="KEGG" id="acel:acsn021_16510"/>
<sequence length="282" mass="32307">MAKIFNIPLAEVIKKRYSARTYSEKKLPQDIIDQIKDYMETLYNPFQANLKFRYLQTKGTANSEKLGTYGMIKGASEYIGVSGEKSETVLEAVGYGFEKLILYLTSLGIGTCWLGGTFKKGEFAKAMEVKEGDIFPAITPIGYAAEKKRMTESLMRKVVKADKRIPWEVIFYNENFKTPLTKEEAGTYAEILEFVRLAPSASNKQPWRIVKNKEMFHFYEKRTPGYSDKLDYDIQRLDIGIAACHFDLGVQEKDLAGEFKRLHSPVAEVPELHQYIMSWVRS</sequence>
<keyword evidence="2" id="KW-0560">Oxidoreductase</keyword>
<dbReference type="Proteomes" id="UP000515561">
    <property type="component" value="Chromosome"/>
</dbReference>
<comment type="similarity">
    <text evidence="1">Belongs to the nitroreductase family.</text>
</comment>
<name>A0A6S6R3K6_9FIRM</name>
<dbReference type="InterPro" id="IPR000415">
    <property type="entry name" value="Nitroreductase-like"/>
</dbReference>
<organism evidence="3 4">
    <name type="scientific">Anaerocolumna cellulosilytica</name>
    <dbReference type="NCBI Taxonomy" id="433286"/>
    <lineage>
        <taxon>Bacteria</taxon>
        <taxon>Bacillati</taxon>
        <taxon>Bacillota</taxon>
        <taxon>Clostridia</taxon>
        <taxon>Lachnospirales</taxon>
        <taxon>Lachnospiraceae</taxon>
        <taxon>Anaerocolumna</taxon>
    </lineage>
</organism>
<dbReference type="SUPFAM" id="SSF55469">
    <property type="entry name" value="FMN-dependent nitroreductase-like"/>
    <property type="match status" value="2"/>
</dbReference>